<feature type="region of interest" description="Disordered" evidence="1">
    <location>
        <begin position="66"/>
        <end position="110"/>
    </location>
</feature>
<feature type="compositionally biased region" description="Low complexity" evidence="1">
    <location>
        <begin position="33"/>
        <end position="44"/>
    </location>
</feature>
<dbReference type="Proteomes" id="UP000611500">
    <property type="component" value="Unassembled WGS sequence"/>
</dbReference>
<evidence type="ECO:0000313" key="3">
    <source>
        <dbReference type="Proteomes" id="UP000611500"/>
    </source>
</evidence>
<evidence type="ECO:0000313" key="2">
    <source>
        <dbReference type="EMBL" id="GHG90696.1"/>
    </source>
</evidence>
<gene>
    <name evidence="2" type="ORF">GCM10010961_21530</name>
</gene>
<reference evidence="2" key="2">
    <citation type="submission" date="2020-09" db="EMBL/GenBank/DDBJ databases">
        <authorList>
            <person name="Sun Q."/>
            <person name="Zhou Y."/>
        </authorList>
    </citation>
    <scope>NUCLEOTIDE SEQUENCE</scope>
    <source>
        <strain evidence="2">CGMCC 1.7081</strain>
    </source>
</reference>
<feature type="compositionally biased region" description="Low complexity" evidence="1">
    <location>
        <begin position="1"/>
        <end position="15"/>
    </location>
</feature>
<keyword evidence="3" id="KW-1185">Reference proteome</keyword>
<evidence type="ECO:0000256" key="1">
    <source>
        <dbReference type="SAM" id="MobiDB-lite"/>
    </source>
</evidence>
<dbReference type="AlphaFoldDB" id="A0A8J3MCC1"/>
<feature type="compositionally biased region" description="Gly residues" evidence="1">
    <location>
        <begin position="75"/>
        <end position="90"/>
    </location>
</feature>
<protein>
    <submittedName>
        <fullName evidence="2">Uncharacterized protein</fullName>
    </submittedName>
</protein>
<organism evidence="2 3">
    <name type="scientific">Pseudodonghicola xiamenensis</name>
    <dbReference type="NCBI Taxonomy" id="337702"/>
    <lineage>
        <taxon>Bacteria</taxon>
        <taxon>Pseudomonadati</taxon>
        <taxon>Pseudomonadota</taxon>
        <taxon>Alphaproteobacteria</taxon>
        <taxon>Rhodobacterales</taxon>
        <taxon>Paracoccaceae</taxon>
        <taxon>Pseudodonghicola</taxon>
    </lineage>
</organism>
<sequence>MARNPARNPAWARPWGGEIGAGLFGAQQERPCDQGQIGDQEGQGRAVGASLGCPVRGFARRSMRAPISRLPIRGSSGGWTGSDGGTGKGRGMALESRGESRGAGAGALSG</sequence>
<accession>A0A8J3MCC1</accession>
<feature type="region of interest" description="Disordered" evidence="1">
    <location>
        <begin position="1"/>
        <end position="48"/>
    </location>
</feature>
<feature type="compositionally biased region" description="Gly residues" evidence="1">
    <location>
        <begin position="101"/>
        <end position="110"/>
    </location>
</feature>
<dbReference type="EMBL" id="BNAP01000007">
    <property type="protein sequence ID" value="GHG90696.1"/>
    <property type="molecule type" value="Genomic_DNA"/>
</dbReference>
<proteinExistence type="predicted"/>
<reference evidence="2" key="1">
    <citation type="journal article" date="2014" name="Int. J. Syst. Evol. Microbiol.">
        <title>Complete genome sequence of Corynebacterium casei LMG S-19264T (=DSM 44701T), isolated from a smear-ripened cheese.</title>
        <authorList>
            <consortium name="US DOE Joint Genome Institute (JGI-PGF)"/>
            <person name="Walter F."/>
            <person name="Albersmeier A."/>
            <person name="Kalinowski J."/>
            <person name="Ruckert C."/>
        </authorList>
    </citation>
    <scope>NUCLEOTIDE SEQUENCE</scope>
    <source>
        <strain evidence="2">CGMCC 1.7081</strain>
    </source>
</reference>
<name>A0A8J3MCC1_9RHOB</name>
<comment type="caution">
    <text evidence="2">The sequence shown here is derived from an EMBL/GenBank/DDBJ whole genome shotgun (WGS) entry which is preliminary data.</text>
</comment>